<dbReference type="Gene3D" id="3.40.190.10">
    <property type="entry name" value="Periplasmic binding protein-like II"/>
    <property type="match status" value="2"/>
</dbReference>
<feature type="domain" description="Solute-binding protein family 3/N-terminal" evidence="3">
    <location>
        <begin position="44"/>
        <end position="253"/>
    </location>
</feature>
<organism evidence="4 5">
    <name type="scientific">Amycolatopsis albidoflavus</name>
    <dbReference type="NCBI Taxonomy" id="102226"/>
    <lineage>
        <taxon>Bacteria</taxon>
        <taxon>Bacillati</taxon>
        <taxon>Actinomycetota</taxon>
        <taxon>Actinomycetes</taxon>
        <taxon>Pseudonocardiales</taxon>
        <taxon>Pseudonocardiaceae</taxon>
        <taxon>Amycolatopsis</taxon>
    </lineage>
</organism>
<evidence type="ECO:0000259" key="3">
    <source>
        <dbReference type="SMART" id="SM00062"/>
    </source>
</evidence>
<evidence type="ECO:0000256" key="2">
    <source>
        <dbReference type="SAM" id="SignalP"/>
    </source>
</evidence>
<dbReference type="PANTHER" id="PTHR30024">
    <property type="entry name" value="ALIPHATIC SULFONATES-BINDING PROTEIN-RELATED"/>
    <property type="match status" value="1"/>
</dbReference>
<evidence type="ECO:0000313" key="4">
    <source>
        <dbReference type="EMBL" id="MFD2486016.1"/>
    </source>
</evidence>
<keyword evidence="2" id="KW-0732">Signal</keyword>
<evidence type="ECO:0000313" key="5">
    <source>
        <dbReference type="Proteomes" id="UP001597542"/>
    </source>
</evidence>
<dbReference type="Proteomes" id="UP001597542">
    <property type="component" value="Unassembled WGS sequence"/>
</dbReference>
<dbReference type="InterPro" id="IPR015168">
    <property type="entry name" value="SsuA/THI5"/>
</dbReference>
<feature type="chain" id="PRO_5045419396" evidence="2">
    <location>
        <begin position="30"/>
        <end position="331"/>
    </location>
</feature>
<dbReference type="RefSeq" id="WP_344286331.1">
    <property type="nucleotide sequence ID" value="NZ_BAAAHV010000026.1"/>
</dbReference>
<dbReference type="InterPro" id="IPR001638">
    <property type="entry name" value="Solute-binding_3/MltF_N"/>
</dbReference>
<evidence type="ECO:0000256" key="1">
    <source>
        <dbReference type="ARBA" id="ARBA00010742"/>
    </source>
</evidence>
<dbReference type="SUPFAM" id="SSF53850">
    <property type="entry name" value="Periplasmic binding protein-like II"/>
    <property type="match status" value="1"/>
</dbReference>
<comment type="caution">
    <text evidence="4">The sequence shown here is derived from an EMBL/GenBank/DDBJ whole genome shotgun (WGS) entry which is preliminary data.</text>
</comment>
<reference evidence="5" key="1">
    <citation type="journal article" date="2019" name="Int. J. Syst. Evol. Microbiol.">
        <title>The Global Catalogue of Microorganisms (GCM) 10K type strain sequencing project: providing services to taxonomists for standard genome sequencing and annotation.</title>
        <authorList>
            <consortium name="The Broad Institute Genomics Platform"/>
            <consortium name="The Broad Institute Genome Sequencing Center for Infectious Disease"/>
            <person name="Wu L."/>
            <person name="Ma J."/>
        </authorList>
    </citation>
    <scope>NUCLEOTIDE SEQUENCE [LARGE SCALE GENOMIC DNA]</scope>
    <source>
        <strain evidence="5">CGMCC 4.7638</strain>
    </source>
</reference>
<comment type="similarity">
    <text evidence="1">Belongs to the bacterial solute-binding protein SsuA/TauA family.</text>
</comment>
<dbReference type="Pfam" id="PF09084">
    <property type="entry name" value="NMT1"/>
    <property type="match status" value="1"/>
</dbReference>
<dbReference type="SMART" id="SM00062">
    <property type="entry name" value="PBPb"/>
    <property type="match status" value="1"/>
</dbReference>
<dbReference type="CDD" id="cd01008">
    <property type="entry name" value="PBP2_NrtA_SsuA_CpmA_like"/>
    <property type="match status" value="1"/>
</dbReference>
<dbReference type="PANTHER" id="PTHR30024:SF42">
    <property type="entry name" value="ALIPHATIC SULFONATES-BINDING PROTEIN-RELATED"/>
    <property type="match status" value="1"/>
</dbReference>
<protein>
    <submittedName>
        <fullName evidence="4">NrtA/SsuA/CpmA family ABC transporter substrate-binding protein</fullName>
    </submittedName>
</protein>
<gene>
    <name evidence="4" type="ORF">ACFSUT_37485</name>
</gene>
<dbReference type="PROSITE" id="PS51257">
    <property type="entry name" value="PROKAR_LIPOPROTEIN"/>
    <property type="match status" value="1"/>
</dbReference>
<proteinExistence type="inferred from homology"/>
<feature type="signal peptide" evidence="2">
    <location>
        <begin position="1"/>
        <end position="29"/>
    </location>
</feature>
<name>A0ABW5I9H1_9PSEU</name>
<accession>A0ABW5I9H1</accession>
<sequence>MRIRSLALAAAAVLAFAGVAACSSSSADAGTVKVRIPDDSNSGLLAVGRKDGSLAAALAKVHASVEWTGTAGAFAPAAQQLDANALDFASGSITSATAALAQNPGFKLFSATQPDKLGEGILVKNGSPITNVRDLIGKKVAVWHGGTSEYLLLQALRQADVPIDSVQRVYLQPGQVAPLFASGQVDAWSTWAQFSVPRLADGGSRFLVTGGQVGSENYAVWAVRTGFADQHPEVVRALYDYLRAAGQRQQQDPGSFLNVKTTSGPEALSPAQKTVAESINKALSPTAPIGAAELDRFHNVARFFADQHITNGFFDVKPYVIDVTSLPGSPK</sequence>
<dbReference type="EMBL" id="JBHUKQ010000019">
    <property type="protein sequence ID" value="MFD2486016.1"/>
    <property type="molecule type" value="Genomic_DNA"/>
</dbReference>
<keyword evidence="5" id="KW-1185">Reference proteome</keyword>